<evidence type="ECO:0000313" key="1">
    <source>
        <dbReference type="EMBL" id="KAJ8344777.1"/>
    </source>
</evidence>
<dbReference type="EMBL" id="JAINUF010000012">
    <property type="protein sequence ID" value="KAJ8344777.1"/>
    <property type="molecule type" value="Genomic_DNA"/>
</dbReference>
<accession>A0A9Q1ETI0</accession>
<name>A0A9Q1ETI0_SYNKA</name>
<sequence length="152" mass="16472">MGDDSWQTAETSEGDVNDRMCTLEWDPVSGKSQEALRRGCRQTLLGLRLNYPFLPGRDGVEKIKYKSEGDGGTGVRLSRAKGVAMCRSGLRPHLAKACQSWETQRTAAAAQAKLKALKRSQLPIIACLPGATKPVSSSQLLSKGMLRLMGLP</sequence>
<dbReference type="AlphaFoldDB" id="A0A9Q1ETI0"/>
<dbReference type="Proteomes" id="UP001152622">
    <property type="component" value="Chromosome 12"/>
</dbReference>
<proteinExistence type="predicted"/>
<protein>
    <submittedName>
        <fullName evidence="1">Uncharacterized protein</fullName>
    </submittedName>
</protein>
<reference evidence="1" key="1">
    <citation type="journal article" date="2023" name="Science">
        <title>Genome structures resolve the early diversification of teleost fishes.</title>
        <authorList>
            <person name="Parey E."/>
            <person name="Louis A."/>
            <person name="Montfort J."/>
            <person name="Bouchez O."/>
            <person name="Roques C."/>
            <person name="Iampietro C."/>
            <person name="Lluch J."/>
            <person name="Castinel A."/>
            <person name="Donnadieu C."/>
            <person name="Desvignes T."/>
            <person name="Floi Bucao C."/>
            <person name="Jouanno E."/>
            <person name="Wen M."/>
            <person name="Mejri S."/>
            <person name="Dirks R."/>
            <person name="Jansen H."/>
            <person name="Henkel C."/>
            <person name="Chen W.J."/>
            <person name="Zahm M."/>
            <person name="Cabau C."/>
            <person name="Klopp C."/>
            <person name="Thompson A.W."/>
            <person name="Robinson-Rechavi M."/>
            <person name="Braasch I."/>
            <person name="Lecointre G."/>
            <person name="Bobe J."/>
            <person name="Postlethwait J.H."/>
            <person name="Berthelot C."/>
            <person name="Roest Crollius H."/>
            <person name="Guiguen Y."/>
        </authorList>
    </citation>
    <scope>NUCLEOTIDE SEQUENCE</scope>
    <source>
        <strain evidence="1">WJC10195</strain>
    </source>
</reference>
<keyword evidence="2" id="KW-1185">Reference proteome</keyword>
<gene>
    <name evidence="1" type="ORF">SKAU_G00289700</name>
</gene>
<evidence type="ECO:0000313" key="2">
    <source>
        <dbReference type="Proteomes" id="UP001152622"/>
    </source>
</evidence>
<comment type="caution">
    <text evidence="1">The sequence shown here is derived from an EMBL/GenBank/DDBJ whole genome shotgun (WGS) entry which is preliminary data.</text>
</comment>
<organism evidence="1 2">
    <name type="scientific">Synaphobranchus kaupii</name>
    <name type="common">Kaup's arrowtooth eel</name>
    <dbReference type="NCBI Taxonomy" id="118154"/>
    <lineage>
        <taxon>Eukaryota</taxon>
        <taxon>Metazoa</taxon>
        <taxon>Chordata</taxon>
        <taxon>Craniata</taxon>
        <taxon>Vertebrata</taxon>
        <taxon>Euteleostomi</taxon>
        <taxon>Actinopterygii</taxon>
        <taxon>Neopterygii</taxon>
        <taxon>Teleostei</taxon>
        <taxon>Anguilliformes</taxon>
        <taxon>Synaphobranchidae</taxon>
        <taxon>Synaphobranchus</taxon>
    </lineage>
</organism>